<gene>
    <name evidence="3" type="ORF">ENN51_02710</name>
</gene>
<dbReference type="AlphaFoldDB" id="A0A7V0XEW4"/>
<organism evidence="3">
    <name type="scientific">candidate division WOR-3 bacterium</name>
    <dbReference type="NCBI Taxonomy" id="2052148"/>
    <lineage>
        <taxon>Bacteria</taxon>
        <taxon>Bacteria division WOR-3</taxon>
    </lineage>
</organism>
<evidence type="ECO:0000256" key="1">
    <source>
        <dbReference type="SAM" id="Phobius"/>
    </source>
</evidence>
<dbReference type="Proteomes" id="UP000885672">
    <property type="component" value="Unassembled WGS sequence"/>
</dbReference>
<feature type="transmembrane region" description="Helical" evidence="1">
    <location>
        <begin position="20"/>
        <end position="43"/>
    </location>
</feature>
<comment type="caution">
    <text evidence="3">The sequence shown here is derived from an EMBL/GenBank/DDBJ whole genome shotgun (WGS) entry which is preliminary data.</text>
</comment>
<keyword evidence="1" id="KW-1133">Transmembrane helix</keyword>
<feature type="non-terminal residue" evidence="3">
    <location>
        <position position="402"/>
    </location>
</feature>
<dbReference type="InterPro" id="IPR028087">
    <property type="entry name" value="Tad_N"/>
</dbReference>
<evidence type="ECO:0000259" key="2">
    <source>
        <dbReference type="Pfam" id="PF13400"/>
    </source>
</evidence>
<feature type="domain" description="Putative Flp pilus-assembly TadG-like N-terminal" evidence="2">
    <location>
        <begin position="18"/>
        <end position="61"/>
    </location>
</feature>
<reference evidence="3" key="1">
    <citation type="journal article" date="2020" name="mSystems">
        <title>Genome- and Community-Level Interaction Insights into Carbon Utilization and Element Cycling Functions of Hydrothermarchaeota in Hydrothermal Sediment.</title>
        <authorList>
            <person name="Zhou Z."/>
            <person name="Liu Y."/>
            <person name="Xu W."/>
            <person name="Pan J."/>
            <person name="Luo Z.H."/>
            <person name="Li M."/>
        </authorList>
    </citation>
    <scope>NUCLEOTIDE SEQUENCE [LARGE SCALE GENOMIC DNA]</scope>
    <source>
        <strain evidence="3">SpSt-1182</strain>
    </source>
</reference>
<keyword evidence="1" id="KW-0812">Transmembrane</keyword>
<protein>
    <recommendedName>
        <fullName evidence="2">Putative Flp pilus-assembly TadG-like N-terminal domain-containing protein</fullName>
    </recommendedName>
</protein>
<sequence>MKLIRRLTLRALRDSNDGQVLIVAVLLMLPLVMFLVTVPNVTYVTASKMRVQNAADIAAYSNAAWLARGMNLASVCNVGVLDAMLTVQGLTLTLALAEVMHRYHYLQGTASQITYHFFGTTNPSYAIDHSFPADVYRMHESADWLSFRAESALREFPAMANQMGSEYAKKNVGAGPHRGGTAVFDPDALSGEIPSVPVTAELVDALKSHQHRREPAQTYGIGGELYWTLEVEDNMRMWAQFKWDDALDSIGAYQFYYRSAVKVMMRFRREIYGSDPPEYEWETDSTTLKYLPRQEEEVRRFERGEDLTSRGRWLRSRGFEFVYGWRVSRPGGGEAIAYWRDGTSERKVFPFTRDMQERLRPFVERPEQNLLRLDLYHNNYAVRGHWVWGRKYEEGRWVVAPP</sequence>
<keyword evidence="1" id="KW-0472">Membrane</keyword>
<accession>A0A7V0XEW4</accession>
<dbReference type="Pfam" id="PF13400">
    <property type="entry name" value="Tad"/>
    <property type="match status" value="1"/>
</dbReference>
<evidence type="ECO:0000313" key="3">
    <source>
        <dbReference type="EMBL" id="HDQ99184.1"/>
    </source>
</evidence>
<dbReference type="EMBL" id="DSBX01000105">
    <property type="protein sequence ID" value="HDQ99184.1"/>
    <property type="molecule type" value="Genomic_DNA"/>
</dbReference>
<name>A0A7V0XEW4_UNCW3</name>
<proteinExistence type="predicted"/>